<sequence>MKKIHIFWSVVIIIIALFLFLKPVKIQITLEVPDSLKGLNYVIKIKNREYKNSAELWIFPGKYNVEVELSDNKIIRELKVPYFVFSKRKFQISLEKPIINVDYERKDYDEIWIYLNCENYKLDYWKIYFDGKEYQTSLAVYKLFVSPYVNGNLKVKGYIQNKIIHEKDFNLQAPLSEIKDYKIKIDDYINISLEINHKMIDPIKYEIYKNNEFIESINKKIYKDKFTYDEVLYKIIPVYPSGYKGEEIKIIKPKLPEIPEKINKKEVKIDIGNIILNGKEYNSENFVEGENNLIIKINNKVSWYKKIFLDTTPPKLERFSLKYNKTYNLSLFSNEKAKYKLITKESTYTFEGNTFDFISLGKEATLLVYDELNNVSKPILLKLNPFPEYTIKEFDNSVSLKFEKNFVSEFCELRILDEANTLITRINIKKLNEFSFSNFLPGKEYKFVLYIDEKFNKEIYNKILPPILPVVKSIENKEVGIFEISFLDDYKYNFYKVEFKNYTDKGNFSGKTLKLKIPLEILTNEGTLILWREFKGLKTEELKFNIKDNFLFGKKLYTSLKTVNSYNSPYIISNDINIEKLDVEGVVRIYVFPEKSIIINGSIKFKDNNSKLIIRPVKDTFESIILNSGNLKNTEIYNANVGIVINNTFNLYNLVIKNCKTGIYEKGFSGEAYNVIISDNRTGMEIVDGDIEIKNSLFFDNETTFRIYNSKAYLYNLSVADSKLDIDLYNSDLKIKTSDFLNSIESINSAYSNLYINTTTFKNNDRTIKSREDKSLLIQKVEFINNKISLDIFKSPFNIDSSKFVNNEKSLNVFNSNNDKKFLIKNTLFENNKIDIYIEGSNDVYLENTKVTNFYDGNIESTWINERGKILNRGKIIFKGGTK</sequence>
<dbReference type="OrthoDB" id="49520at2"/>
<reference evidence="1" key="1">
    <citation type="submission" date="2016-11" db="EMBL/GenBank/DDBJ databases">
        <authorList>
            <person name="Varghese N."/>
            <person name="Submissions S."/>
        </authorList>
    </citation>
    <scope>NUCLEOTIDE SEQUENCE [LARGE SCALE GENOMIC DNA]</scope>
    <source>
        <strain evidence="1">DSM 16785</strain>
    </source>
</reference>
<keyword evidence="2" id="KW-1185">Reference proteome</keyword>
<protein>
    <recommendedName>
        <fullName evidence="3">Right handed beta helix domain-containing protein</fullName>
    </recommendedName>
</protein>
<dbReference type="EMBL" id="FQUI01000004">
    <property type="protein sequence ID" value="SHE41941.1"/>
    <property type="molecule type" value="Genomic_DNA"/>
</dbReference>
<dbReference type="AlphaFoldDB" id="A0A1M4TBU0"/>
<dbReference type="Proteomes" id="UP000184334">
    <property type="component" value="Unassembled WGS sequence"/>
</dbReference>
<dbReference type="STRING" id="1122195.SAMN02745164_00392"/>
<evidence type="ECO:0000313" key="2">
    <source>
        <dbReference type="Proteomes" id="UP000184334"/>
    </source>
</evidence>
<proteinExistence type="predicted"/>
<evidence type="ECO:0008006" key="3">
    <source>
        <dbReference type="Google" id="ProtNLM"/>
    </source>
</evidence>
<dbReference type="RefSeq" id="WP_072862896.1">
    <property type="nucleotide sequence ID" value="NZ_FQUI01000004.1"/>
</dbReference>
<evidence type="ECO:0000313" key="1">
    <source>
        <dbReference type="EMBL" id="SHE41941.1"/>
    </source>
</evidence>
<name>A0A1M4TBU0_MARH1</name>
<comment type="caution">
    <text evidence="1">The sequence shown here is derived from an EMBL/GenBank/DDBJ whole genome shotgun (WGS) entry which is preliminary data.</text>
</comment>
<accession>A0A1M4TBU0</accession>
<organism evidence="1 2">
    <name type="scientific">Marinitoga hydrogenitolerans (strain DSM 16785 / JCM 12826 / AT1271)</name>
    <dbReference type="NCBI Taxonomy" id="1122195"/>
    <lineage>
        <taxon>Bacteria</taxon>
        <taxon>Thermotogati</taxon>
        <taxon>Thermotogota</taxon>
        <taxon>Thermotogae</taxon>
        <taxon>Petrotogales</taxon>
        <taxon>Petrotogaceae</taxon>
        <taxon>Marinitoga</taxon>
    </lineage>
</organism>
<gene>
    <name evidence="1" type="ORF">SAMN02745164_00392</name>
</gene>